<reference evidence="2 3" key="1">
    <citation type="journal article" date="2020" name="bioRxiv">
        <title>A chromosome-scale genome assembly for the Fusarium oxysporum strain Fo5176 to establish a model Arabidopsis-fungal pathosystem.</title>
        <authorList>
            <person name="Fokkens L."/>
            <person name="Guo L."/>
            <person name="Dora S."/>
            <person name="Wang B."/>
            <person name="Ye K."/>
            <person name="Sanchez-Rodriguez C."/>
            <person name="Croll D."/>
        </authorList>
    </citation>
    <scope>NUCLEOTIDE SEQUENCE [LARGE SCALE GENOMIC DNA]</scope>
    <source>
        <strain evidence="2 3">Fo5176</strain>
    </source>
</reference>
<organism evidence="2 3">
    <name type="scientific">Fusarium oxysporum f. sp. conglutinans</name>
    <dbReference type="NCBI Taxonomy" id="100902"/>
    <lineage>
        <taxon>Eukaryota</taxon>
        <taxon>Fungi</taxon>
        <taxon>Dikarya</taxon>
        <taxon>Ascomycota</taxon>
        <taxon>Pezizomycotina</taxon>
        <taxon>Sordariomycetes</taxon>
        <taxon>Hypocreomycetidae</taxon>
        <taxon>Hypocreales</taxon>
        <taxon>Nectriaceae</taxon>
        <taxon>Fusarium</taxon>
        <taxon>Fusarium oxysporum species complex</taxon>
    </lineage>
</organism>
<gene>
    <name evidence="2" type="ORF">HZS61_004432</name>
</gene>
<dbReference type="EMBL" id="JACDXP010000013">
    <property type="protein sequence ID" value="KAF6515691.1"/>
    <property type="molecule type" value="Genomic_DNA"/>
</dbReference>
<accession>A0A8H6GDU0</accession>
<evidence type="ECO:0000313" key="2">
    <source>
        <dbReference type="EMBL" id="KAF6515691.1"/>
    </source>
</evidence>
<dbReference type="Proteomes" id="UP000593570">
    <property type="component" value="Unassembled WGS sequence"/>
</dbReference>
<evidence type="ECO:0008006" key="4">
    <source>
        <dbReference type="Google" id="ProtNLM"/>
    </source>
</evidence>
<evidence type="ECO:0000313" key="3">
    <source>
        <dbReference type="Proteomes" id="UP000593570"/>
    </source>
</evidence>
<dbReference type="AlphaFoldDB" id="A0A8H6GDU0"/>
<name>A0A8H6GDU0_FUSOX</name>
<proteinExistence type="predicted"/>
<comment type="caution">
    <text evidence="2">The sequence shown here is derived from an EMBL/GenBank/DDBJ whole genome shotgun (WGS) entry which is preliminary data.</text>
</comment>
<protein>
    <recommendedName>
        <fullName evidence="4">HTH psq-type domain-containing protein</fullName>
    </recommendedName>
</protein>
<sequence>MFGLLGVPQQRSPLRRAAQKNGVPPTTLSDRLRGLPSKSEVTQPAQLLSKSEESRLVTWVLRQEALGYAPPTVKSAPPSLPS</sequence>
<feature type="compositionally biased region" description="Polar residues" evidence="1">
    <location>
        <begin position="39"/>
        <end position="49"/>
    </location>
</feature>
<feature type="region of interest" description="Disordered" evidence="1">
    <location>
        <begin position="1"/>
        <end position="49"/>
    </location>
</feature>
<evidence type="ECO:0000256" key="1">
    <source>
        <dbReference type="SAM" id="MobiDB-lite"/>
    </source>
</evidence>